<evidence type="ECO:0000313" key="2">
    <source>
        <dbReference type="EMBL" id="TCS67284.1"/>
    </source>
</evidence>
<comment type="caution">
    <text evidence="2">The sequence shown here is derived from an EMBL/GenBank/DDBJ whole genome shotgun (WGS) entry which is preliminary data.</text>
</comment>
<dbReference type="OrthoDB" id="7852328at2"/>
<reference evidence="2 3" key="1">
    <citation type="submission" date="2019-03" db="EMBL/GenBank/DDBJ databases">
        <title>Genomic Encyclopedia of Type Strains, Phase IV (KMG-IV): sequencing the most valuable type-strain genomes for metagenomic binning, comparative biology and taxonomic classification.</title>
        <authorList>
            <person name="Goeker M."/>
        </authorList>
    </citation>
    <scope>NUCLEOTIDE SEQUENCE [LARGE SCALE GENOMIC DNA]</scope>
    <source>
        <strain evidence="2 3">DSM 104836</strain>
    </source>
</reference>
<feature type="transmembrane region" description="Helical" evidence="1">
    <location>
        <begin position="52"/>
        <end position="71"/>
    </location>
</feature>
<feature type="transmembrane region" description="Helical" evidence="1">
    <location>
        <begin position="28"/>
        <end position="46"/>
    </location>
</feature>
<dbReference type="AlphaFoldDB" id="A0A4R3JNQ3"/>
<evidence type="ECO:0000256" key="1">
    <source>
        <dbReference type="SAM" id="Phobius"/>
    </source>
</evidence>
<proteinExistence type="predicted"/>
<sequence>MTFMADKELRETELLDYLRVYVMIWQKIDFIWGLFITSYIPLFGFLHFYQKQIGLVFALMFLVAIAGFTFVNGQALRQHYDIAVTMSREFRRRNKLFPDINGALLRTAHDGRARMVLFTHGASFAGFVYLMGERVGTDLCQASTGWVCLWQAMSG</sequence>
<dbReference type="Proteomes" id="UP000295696">
    <property type="component" value="Unassembled WGS sequence"/>
</dbReference>
<dbReference type="EMBL" id="SLZU01000001">
    <property type="protein sequence ID" value="TCS67284.1"/>
    <property type="molecule type" value="Genomic_DNA"/>
</dbReference>
<keyword evidence="1" id="KW-1133">Transmembrane helix</keyword>
<evidence type="ECO:0000313" key="3">
    <source>
        <dbReference type="Proteomes" id="UP000295696"/>
    </source>
</evidence>
<gene>
    <name evidence="2" type="ORF">EDD52_101379</name>
</gene>
<protein>
    <submittedName>
        <fullName evidence="2">Uncharacterized protein</fullName>
    </submittedName>
</protein>
<name>A0A4R3JNQ3_9RHOB</name>
<keyword evidence="3" id="KW-1185">Reference proteome</keyword>
<accession>A0A4R3JNQ3</accession>
<keyword evidence="1" id="KW-0472">Membrane</keyword>
<dbReference type="RefSeq" id="WP_132241323.1">
    <property type="nucleotide sequence ID" value="NZ_SLZU01000001.1"/>
</dbReference>
<organism evidence="2 3">
    <name type="scientific">Primorskyibacter sedentarius</name>
    <dbReference type="NCBI Taxonomy" id="745311"/>
    <lineage>
        <taxon>Bacteria</taxon>
        <taxon>Pseudomonadati</taxon>
        <taxon>Pseudomonadota</taxon>
        <taxon>Alphaproteobacteria</taxon>
        <taxon>Rhodobacterales</taxon>
        <taxon>Roseobacteraceae</taxon>
        <taxon>Primorskyibacter</taxon>
    </lineage>
</organism>
<keyword evidence="1" id="KW-0812">Transmembrane</keyword>